<feature type="domain" description="Plasmid pRiA4b Orf3-like" evidence="1">
    <location>
        <begin position="240"/>
        <end position="410"/>
    </location>
</feature>
<dbReference type="SUPFAM" id="SSF159941">
    <property type="entry name" value="MM3350-like"/>
    <property type="match status" value="1"/>
</dbReference>
<evidence type="ECO:0000313" key="2">
    <source>
        <dbReference type="EMBL" id="QDT23515.1"/>
    </source>
</evidence>
<name>A0A517PVX0_9PLAN</name>
<keyword evidence="3" id="KW-1185">Reference proteome</keyword>
<evidence type="ECO:0000259" key="1">
    <source>
        <dbReference type="Pfam" id="PF07929"/>
    </source>
</evidence>
<gene>
    <name evidence="2" type="ORF">HG66A1_53360</name>
</gene>
<dbReference type="PANTHER" id="PTHR41878">
    <property type="entry name" value="LEXA REPRESSOR-RELATED"/>
    <property type="match status" value="1"/>
</dbReference>
<dbReference type="Pfam" id="PF07929">
    <property type="entry name" value="PRiA4_ORF3"/>
    <property type="match status" value="1"/>
</dbReference>
<accession>A0A517PVX0</accession>
<dbReference type="AlphaFoldDB" id="A0A517PVX0"/>
<dbReference type="Proteomes" id="UP000320421">
    <property type="component" value="Chromosome"/>
</dbReference>
<proteinExistence type="predicted"/>
<dbReference type="RefSeq" id="WP_197996804.1">
    <property type="nucleotide sequence ID" value="NZ_CP036266.1"/>
</dbReference>
<sequence length="426" mass="49314">MPTKKQIQPGEKVPLKLTAAERKLILGDLPCVEQDYEQIIQETPVGKPVMITLDALNDFGDYIAAEFNHCDDEKQQKKLNNIFDKIQRLLDAYTDEESPQILKIEDAYREKMLSDQIVEIVDFVGTTFVAAEQLRIKTKPLENFWLEPDQRDMLLLVPGLSKRIKNKLVKEKPLTVVEVANMTLSLAEDLPNGEIQNQVALLLVASHLMDRLEEGIMARAEQLENMEAQSRPQTNPDLLYQFKVTLLGLEPQIWRRIQIQDCTLDKLHEHIQTAMGWGNMHLHQFEIKGERYGDPDLLDDGFGDFVCFDSTATVLSQILPRTKKRFSFKYEYDFGDGWEHEVLFEGQPPLEKNRKYPLCLEGERACPPEDIGGVWGYAEYLEALDDPKHERHEEFKDWIGPFDSHKFDPKQATRDMKKGLPEWREM</sequence>
<dbReference type="PANTHER" id="PTHR41878:SF1">
    <property type="entry name" value="TNPR PROTEIN"/>
    <property type="match status" value="1"/>
</dbReference>
<dbReference type="InterPro" id="IPR024047">
    <property type="entry name" value="MM3350-like_sf"/>
</dbReference>
<protein>
    <submittedName>
        <fullName evidence="2">Plasmid pRiA4b ORF-3-like protein</fullName>
    </submittedName>
</protein>
<dbReference type="EMBL" id="CP036266">
    <property type="protein sequence ID" value="QDT23515.1"/>
    <property type="molecule type" value="Genomic_DNA"/>
</dbReference>
<evidence type="ECO:0000313" key="3">
    <source>
        <dbReference type="Proteomes" id="UP000320421"/>
    </source>
</evidence>
<dbReference type="Gene3D" id="3.10.290.30">
    <property type="entry name" value="MM3350-like"/>
    <property type="match status" value="1"/>
</dbReference>
<organism evidence="2 3">
    <name type="scientific">Gimesia chilikensis</name>
    <dbReference type="NCBI Taxonomy" id="2605989"/>
    <lineage>
        <taxon>Bacteria</taxon>
        <taxon>Pseudomonadati</taxon>
        <taxon>Planctomycetota</taxon>
        <taxon>Planctomycetia</taxon>
        <taxon>Planctomycetales</taxon>
        <taxon>Planctomycetaceae</taxon>
        <taxon>Gimesia</taxon>
    </lineage>
</organism>
<reference evidence="2 3" key="1">
    <citation type="submission" date="2019-02" db="EMBL/GenBank/DDBJ databases">
        <title>Deep-cultivation of Planctomycetes and their phenomic and genomic characterization uncovers novel biology.</title>
        <authorList>
            <person name="Wiegand S."/>
            <person name="Jogler M."/>
            <person name="Boedeker C."/>
            <person name="Pinto D."/>
            <person name="Vollmers J."/>
            <person name="Rivas-Marin E."/>
            <person name="Kohn T."/>
            <person name="Peeters S.H."/>
            <person name="Heuer A."/>
            <person name="Rast P."/>
            <person name="Oberbeckmann S."/>
            <person name="Bunk B."/>
            <person name="Jeske O."/>
            <person name="Meyerdierks A."/>
            <person name="Storesund J.E."/>
            <person name="Kallscheuer N."/>
            <person name="Luecker S."/>
            <person name="Lage O.M."/>
            <person name="Pohl T."/>
            <person name="Merkel B.J."/>
            <person name="Hornburger P."/>
            <person name="Mueller R.-W."/>
            <person name="Bruemmer F."/>
            <person name="Labrenz M."/>
            <person name="Spormann A.M."/>
            <person name="Op den Camp H."/>
            <person name="Overmann J."/>
            <person name="Amann R."/>
            <person name="Jetten M.S.M."/>
            <person name="Mascher T."/>
            <person name="Medema M.H."/>
            <person name="Devos D.P."/>
            <person name="Kaster A.-K."/>
            <person name="Ovreas L."/>
            <person name="Rohde M."/>
            <person name="Galperin M.Y."/>
            <person name="Jogler C."/>
        </authorList>
    </citation>
    <scope>NUCLEOTIDE SEQUENCE [LARGE SCALE GENOMIC DNA]</scope>
    <source>
        <strain evidence="2 3">HG66A1</strain>
    </source>
</reference>
<dbReference type="InterPro" id="IPR012912">
    <property type="entry name" value="Plasmid_pRiA4b_Orf3-like"/>
</dbReference>